<dbReference type="Gene3D" id="3.30.500.10">
    <property type="entry name" value="MHC class I-like antigen recognition-like"/>
    <property type="match status" value="1"/>
</dbReference>
<dbReference type="InterPro" id="IPR013783">
    <property type="entry name" value="Ig-like_fold"/>
</dbReference>
<dbReference type="RefSeq" id="XP_020026531.1">
    <property type="nucleotide sequence ID" value="XM_020170942.1"/>
</dbReference>
<protein>
    <submittedName>
        <fullName evidence="8">MHC class I polypeptide-related sequence B-like</fullName>
    </submittedName>
</protein>
<dbReference type="InterPro" id="IPR011161">
    <property type="entry name" value="MHC_I-like_Ag-recog"/>
</dbReference>
<accession>A0A8B7V3I5</accession>
<feature type="coiled-coil region" evidence="6">
    <location>
        <begin position="152"/>
        <end position="182"/>
    </location>
</feature>
<dbReference type="InterPro" id="IPR011162">
    <property type="entry name" value="MHC_I/II-like_Ag-recog"/>
</dbReference>
<dbReference type="FunFam" id="2.60.40.10:FF:000204">
    <property type="entry name" value="Major histocompatibility complex, class I-related protein"/>
    <property type="match status" value="1"/>
</dbReference>
<dbReference type="OrthoDB" id="9449998at2759"/>
<dbReference type="Pfam" id="PF07654">
    <property type="entry name" value="C1-set"/>
    <property type="match status" value="1"/>
</dbReference>
<proteinExistence type="predicted"/>
<dbReference type="SUPFAM" id="SSF54452">
    <property type="entry name" value="MHC antigen-recognition domain"/>
    <property type="match status" value="1"/>
</dbReference>
<feature type="domain" description="Ig-like" evidence="7">
    <location>
        <begin position="187"/>
        <end position="278"/>
    </location>
</feature>
<dbReference type="InterPro" id="IPR050208">
    <property type="entry name" value="MHC_class-I_related"/>
</dbReference>
<dbReference type="GO" id="GO:0009897">
    <property type="term" value="C:external side of plasma membrane"/>
    <property type="evidence" value="ECO:0007669"/>
    <property type="project" value="TreeGrafter"/>
</dbReference>
<dbReference type="InterPro" id="IPR003597">
    <property type="entry name" value="Ig_C1-set"/>
</dbReference>
<evidence type="ECO:0000256" key="4">
    <source>
        <dbReference type="ARBA" id="ARBA00023157"/>
    </source>
</evidence>
<dbReference type="GO" id="GO:0005615">
    <property type="term" value="C:extracellular space"/>
    <property type="evidence" value="ECO:0007669"/>
    <property type="project" value="TreeGrafter"/>
</dbReference>
<comment type="subcellular location">
    <subcellularLocation>
        <location evidence="1">Membrane</location>
    </subcellularLocation>
</comment>
<dbReference type="SMART" id="SM00407">
    <property type="entry name" value="IGc1"/>
    <property type="match status" value="1"/>
</dbReference>
<evidence type="ECO:0000256" key="2">
    <source>
        <dbReference type="ARBA" id="ARBA00022729"/>
    </source>
</evidence>
<evidence type="ECO:0000256" key="3">
    <source>
        <dbReference type="ARBA" id="ARBA00023136"/>
    </source>
</evidence>
<keyword evidence="2" id="KW-0732">Signal</keyword>
<dbReference type="KEGG" id="ccan:109691145"/>
<name>A0A8B7V3I5_CASCN</name>
<evidence type="ECO:0000256" key="6">
    <source>
        <dbReference type="SAM" id="Coils"/>
    </source>
</evidence>
<dbReference type="PANTHER" id="PTHR16675">
    <property type="entry name" value="MHC CLASS I-RELATED"/>
    <property type="match status" value="1"/>
</dbReference>
<dbReference type="PROSITE" id="PS50835">
    <property type="entry name" value="IG_LIKE"/>
    <property type="match status" value="1"/>
</dbReference>
<reference evidence="8" key="1">
    <citation type="submission" date="2025-08" db="UniProtKB">
        <authorList>
            <consortium name="RefSeq"/>
        </authorList>
    </citation>
    <scope>IDENTIFICATION</scope>
    <source>
        <tissue evidence="8">Leukocyte</tissue>
    </source>
</reference>
<keyword evidence="6" id="KW-0175">Coiled coil</keyword>
<dbReference type="Gene3D" id="2.60.40.10">
    <property type="entry name" value="Immunoglobulins"/>
    <property type="match status" value="1"/>
</dbReference>
<dbReference type="Pfam" id="PF00129">
    <property type="entry name" value="MHC_I"/>
    <property type="match status" value="1"/>
</dbReference>
<keyword evidence="3" id="KW-0472">Membrane</keyword>
<gene>
    <name evidence="8" type="primary">LOC109691145</name>
</gene>
<evidence type="ECO:0000313" key="8">
    <source>
        <dbReference type="RefSeq" id="XP_020026531.1"/>
    </source>
</evidence>
<evidence type="ECO:0000256" key="1">
    <source>
        <dbReference type="ARBA" id="ARBA00004370"/>
    </source>
</evidence>
<evidence type="ECO:0000256" key="5">
    <source>
        <dbReference type="ARBA" id="ARBA00023180"/>
    </source>
</evidence>
<dbReference type="GO" id="GO:0006955">
    <property type="term" value="P:immune response"/>
    <property type="evidence" value="ECO:0007669"/>
    <property type="project" value="TreeGrafter"/>
</dbReference>
<dbReference type="InterPro" id="IPR037055">
    <property type="entry name" value="MHC_I-like_Ag-recog_sf"/>
</dbReference>
<dbReference type="SUPFAM" id="SSF48726">
    <property type="entry name" value="Immunoglobulin"/>
    <property type="match status" value="1"/>
</dbReference>
<dbReference type="InterPro" id="IPR007110">
    <property type="entry name" value="Ig-like_dom"/>
</dbReference>
<dbReference type="PANTHER" id="PTHR16675:SF139">
    <property type="entry name" value="MHC CLASS I-LIKE PROTEIN MILL1"/>
    <property type="match status" value="1"/>
</dbReference>
<sequence>MVELFGVTKECLSEIFSLIYSHLHLSGCPTHFCLFLLRQTLVLPSSFYTSLRLSTLINLPGPLFPSTPLRWISTELSDFSNSRQVCHLSPLSPETHTLRYDLMALSLDGPGKPQFLALGYLDDELFLHYDGESYRAEPSPGLALRSRGQLGAEAWARETEDLQDKEQQLRKTLAEIMGQEGQDGGPPTVTVTYNKKPVGRIMLKCRAFKLYPRSANLTWLQDGEPTHQGTFGSGAILPSGDGTYQTWVAIRVLPGEEQRFTCQVEDHRGKTTYTAVFGKHPGHQDKLTLSAATAAAPLPVSMLSAVLVLVIQA</sequence>
<evidence type="ECO:0000259" key="7">
    <source>
        <dbReference type="PROSITE" id="PS50835"/>
    </source>
</evidence>
<dbReference type="AlphaFoldDB" id="A0A8B7V3I5"/>
<keyword evidence="5" id="KW-0325">Glycoprotein</keyword>
<keyword evidence="4" id="KW-1015">Disulfide bond</keyword>
<dbReference type="InterPro" id="IPR036179">
    <property type="entry name" value="Ig-like_dom_sf"/>
</dbReference>
<organism evidence="8">
    <name type="scientific">Castor canadensis</name>
    <name type="common">American beaver</name>
    <dbReference type="NCBI Taxonomy" id="51338"/>
    <lineage>
        <taxon>Eukaryota</taxon>
        <taxon>Metazoa</taxon>
        <taxon>Chordata</taxon>
        <taxon>Craniata</taxon>
        <taxon>Vertebrata</taxon>
        <taxon>Euteleostomi</taxon>
        <taxon>Mammalia</taxon>
        <taxon>Eutheria</taxon>
        <taxon>Euarchontoglires</taxon>
        <taxon>Glires</taxon>
        <taxon>Rodentia</taxon>
        <taxon>Castorimorpha</taxon>
        <taxon>Castoridae</taxon>
        <taxon>Castor</taxon>
    </lineage>
</organism>